<dbReference type="EMBL" id="JBHUMZ010000003">
    <property type="protein sequence ID" value="MFD2637293.1"/>
    <property type="molecule type" value="Genomic_DNA"/>
</dbReference>
<evidence type="ECO:0000313" key="2">
    <source>
        <dbReference type="EMBL" id="MFD2637293.1"/>
    </source>
</evidence>
<accession>A0ABW5Q6C6</accession>
<protein>
    <submittedName>
        <fullName evidence="2">Carboxymuconolactone decarboxylase family protein</fullName>
    </submittedName>
</protein>
<comment type="caution">
    <text evidence="2">The sequence shown here is derived from an EMBL/GenBank/DDBJ whole genome shotgun (WGS) entry which is preliminary data.</text>
</comment>
<sequence>MMQEHSETPNNFFDQSILDYKEGLNHLKDQLPRMTQGYFDFTESCFEAGAIDEKTKQLIALAISIYAQDEYCIIYHTKGATEHNASEKEIMETVAVSAALGGGAAMAQGVTLTMDSYHHYSNTEH</sequence>
<evidence type="ECO:0000259" key="1">
    <source>
        <dbReference type="Pfam" id="PF02627"/>
    </source>
</evidence>
<feature type="domain" description="Carboxymuconolactone decarboxylase-like" evidence="1">
    <location>
        <begin position="32"/>
        <end position="110"/>
    </location>
</feature>
<dbReference type="RefSeq" id="WP_377326663.1">
    <property type="nucleotide sequence ID" value="NZ_JBHUMZ010000003.1"/>
</dbReference>
<proteinExistence type="predicted"/>
<name>A0ABW5Q6C6_9BACI</name>
<dbReference type="InterPro" id="IPR003779">
    <property type="entry name" value="CMD-like"/>
</dbReference>
<dbReference type="PANTHER" id="PTHR33930">
    <property type="entry name" value="ALKYL HYDROPEROXIDE REDUCTASE AHPD"/>
    <property type="match status" value="1"/>
</dbReference>
<evidence type="ECO:0000313" key="3">
    <source>
        <dbReference type="Proteomes" id="UP001597452"/>
    </source>
</evidence>
<organism evidence="2 3">
    <name type="scientific">Piscibacillus salipiscarius</name>
    <dbReference type="NCBI Taxonomy" id="299480"/>
    <lineage>
        <taxon>Bacteria</taxon>
        <taxon>Bacillati</taxon>
        <taxon>Bacillota</taxon>
        <taxon>Bacilli</taxon>
        <taxon>Bacillales</taxon>
        <taxon>Bacillaceae</taxon>
        <taxon>Piscibacillus</taxon>
    </lineage>
</organism>
<dbReference type="NCBIfam" id="TIGR00778">
    <property type="entry name" value="ahpD_dom"/>
    <property type="match status" value="1"/>
</dbReference>
<dbReference type="InterPro" id="IPR029032">
    <property type="entry name" value="AhpD-like"/>
</dbReference>
<reference evidence="3" key="1">
    <citation type="journal article" date="2019" name="Int. J. Syst. Evol. Microbiol.">
        <title>The Global Catalogue of Microorganisms (GCM) 10K type strain sequencing project: providing services to taxonomists for standard genome sequencing and annotation.</title>
        <authorList>
            <consortium name="The Broad Institute Genomics Platform"/>
            <consortium name="The Broad Institute Genome Sequencing Center for Infectious Disease"/>
            <person name="Wu L."/>
            <person name="Ma J."/>
        </authorList>
    </citation>
    <scope>NUCLEOTIDE SEQUENCE [LARGE SCALE GENOMIC DNA]</scope>
    <source>
        <strain evidence="3">TISTR 1571</strain>
    </source>
</reference>
<dbReference type="SUPFAM" id="SSF69118">
    <property type="entry name" value="AhpD-like"/>
    <property type="match status" value="1"/>
</dbReference>
<dbReference type="Gene3D" id="1.20.1290.10">
    <property type="entry name" value="AhpD-like"/>
    <property type="match status" value="1"/>
</dbReference>
<dbReference type="PANTHER" id="PTHR33930:SF2">
    <property type="entry name" value="BLR3452 PROTEIN"/>
    <property type="match status" value="1"/>
</dbReference>
<keyword evidence="3" id="KW-1185">Reference proteome</keyword>
<dbReference type="Proteomes" id="UP001597452">
    <property type="component" value="Unassembled WGS sequence"/>
</dbReference>
<dbReference type="Pfam" id="PF02627">
    <property type="entry name" value="CMD"/>
    <property type="match status" value="1"/>
</dbReference>
<dbReference type="InterPro" id="IPR004675">
    <property type="entry name" value="AhpD_core"/>
</dbReference>
<gene>
    <name evidence="2" type="ORF">ACFSW4_00145</name>
</gene>